<name>A0ABY8HIH5_ENSAD</name>
<dbReference type="RefSeq" id="WP_034801349.1">
    <property type="nucleotide sequence ID" value="NZ_CP015880.1"/>
</dbReference>
<dbReference type="EMBL" id="CP121308">
    <property type="protein sequence ID" value="WFP91357.1"/>
    <property type="molecule type" value="Genomic_DNA"/>
</dbReference>
<dbReference type="Proteomes" id="UP001214094">
    <property type="component" value="Chromosome"/>
</dbReference>
<protein>
    <submittedName>
        <fullName evidence="1">Uncharacterized protein</fullName>
    </submittedName>
</protein>
<reference evidence="1 2" key="1">
    <citation type="submission" date="2023-03" db="EMBL/GenBank/DDBJ databases">
        <title>Comparative genome and transcriptome analysis combination mining strategies for increasing vitamin B12 production of Ensifer adhaerens strain.</title>
        <authorList>
            <person name="Yongheng L."/>
        </authorList>
    </citation>
    <scope>NUCLEOTIDE SEQUENCE [LARGE SCALE GENOMIC DNA]</scope>
    <source>
        <strain evidence="1 2">Casida A-T305</strain>
    </source>
</reference>
<dbReference type="GeneID" id="29516999"/>
<evidence type="ECO:0000313" key="2">
    <source>
        <dbReference type="Proteomes" id="UP001214094"/>
    </source>
</evidence>
<proteinExistence type="predicted"/>
<accession>A0ABY8HIH5</accession>
<keyword evidence="2" id="KW-1185">Reference proteome</keyword>
<sequence length="94" mass="10777">MKHRRGIDLTKGERGQPIYVGEAMDVMADVTRMMQWECIGGRCARCEREGWVDRWELQQGRSSIVLSEIAKRLRCRGCGNKTGNKVILGRLPRD</sequence>
<organism evidence="1 2">
    <name type="scientific">Ensifer adhaerens</name>
    <name type="common">Sinorhizobium morelense</name>
    <dbReference type="NCBI Taxonomy" id="106592"/>
    <lineage>
        <taxon>Bacteria</taxon>
        <taxon>Pseudomonadati</taxon>
        <taxon>Pseudomonadota</taxon>
        <taxon>Alphaproteobacteria</taxon>
        <taxon>Hyphomicrobiales</taxon>
        <taxon>Rhizobiaceae</taxon>
        <taxon>Sinorhizobium/Ensifer group</taxon>
        <taxon>Ensifer</taxon>
    </lineage>
</organism>
<gene>
    <name evidence="1" type="ORF">P4B07_02970</name>
</gene>
<evidence type="ECO:0000313" key="1">
    <source>
        <dbReference type="EMBL" id="WFP91357.1"/>
    </source>
</evidence>